<accession>A0A6G1DBI8</accession>
<comment type="caution">
    <text evidence="2">The sequence shown here is derived from an EMBL/GenBank/DDBJ whole genome shotgun (WGS) entry which is preliminary data.</text>
</comment>
<evidence type="ECO:0000313" key="2">
    <source>
        <dbReference type="EMBL" id="KAF0909504.1"/>
    </source>
</evidence>
<organism evidence="2 3">
    <name type="scientific">Oryza meyeriana var. granulata</name>
    <dbReference type="NCBI Taxonomy" id="110450"/>
    <lineage>
        <taxon>Eukaryota</taxon>
        <taxon>Viridiplantae</taxon>
        <taxon>Streptophyta</taxon>
        <taxon>Embryophyta</taxon>
        <taxon>Tracheophyta</taxon>
        <taxon>Spermatophyta</taxon>
        <taxon>Magnoliopsida</taxon>
        <taxon>Liliopsida</taxon>
        <taxon>Poales</taxon>
        <taxon>Poaceae</taxon>
        <taxon>BOP clade</taxon>
        <taxon>Oryzoideae</taxon>
        <taxon>Oryzeae</taxon>
        <taxon>Oryzinae</taxon>
        <taxon>Oryza</taxon>
        <taxon>Oryza meyeriana</taxon>
    </lineage>
</organism>
<evidence type="ECO:0000256" key="1">
    <source>
        <dbReference type="SAM" id="MobiDB-lite"/>
    </source>
</evidence>
<dbReference type="Proteomes" id="UP000479710">
    <property type="component" value="Unassembled WGS sequence"/>
</dbReference>
<protein>
    <recommendedName>
        <fullName evidence="4">DUF834 domain-containing protein</fullName>
    </recommendedName>
</protein>
<feature type="region of interest" description="Disordered" evidence="1">
    <location>
        <begin position="72"/>
        <end position="101"/>
    </location>
</feature>
<proteinExistence type="predicted"/>
<dbReference type="EMBL" id="SPHZ02000007">
    <property type="protein sequence ID" value="KAF0909504.1"/>
    <property type="molecule type" value="Genomic_DNA"/>
</dbReference>
<evidence type="ECO:0008006" key="4">
    <source>
        <dbReference type="Google" id="ProtNLM"/>
    </source>
</evidence>
<feature type="compositionally biased region" description="Basic and acidic residues" evidence="1">
    <location>
        <begin position="82"/>
        <end position="100"/>
    </location>
</feature>
<name>A0A6G1DBI8_9ORYZ</name>
<keyword evidence="3" id="KW-1185">Reference proteome</keyword>
<reference evidence="2 3" key="1">
    <citation type="submission" date="2019-11" db="EMBL/GenBank/DDBJ databases">
        <title>Whole genome sequence of Oryza granulata.</title>
        <authorList>
            <person name="Li W."/>
        </authorList>
    </citation>
    <scope>NUCLEOTIDE SEQUENCE [LARGE SCALE GENOMIC DNA]</scope>
    <source>
        <strain evidence="3">cv. Menghai</strain>
        <tissue evidence="2">Leaf</tissue>
    </source>
</reference>
<sequence length="125" mass="13439">MRWDDGLGGGSRCDGGWWMRHHGSAGGVPRYSSPGFVGLGDELECGNRWAAAEVARKRKDDATAARLVMGRGGRRGAAARADATREDAGSRGCTEEERRSAGRVCTEMAMRQDGNSVRQNVEQLA</sequence>
<dbReference type="AlphaFoldDB" id="A0A6G1DBI8"/>
<gene>
    <name evidence="2" type="ORF">E2562_036647</name>
</gene>
<evidence type="ECO:0000313" key="3">
    <source>
        <dbReference type="Proteomes" id="UP000479710"/>
    </source>
</evidence>